<dbReference type="OrthoDB" id="5820615at2"/>
<evidence type="ECO:0000256" key="6">
    <source>
        <dbReference type="ARBA" id="ARBA00048807"/>
    </source>
</evidence>
<dbReference type="Gene3D" id="3.30.479.10">
    <property type="entry name" value="6-pyruvoyl tetrahydropterin synthase/QueD"/>
    <property type="match status" value="2"/>
</dbReference>
<dbReference type="SUPFAM" id="SSF55620">
    <property type="entry name" value="Tetrahydrobiopterin biosynthesis enzymes-like"/>
    <property type="match status" value="2"/>
</dbReference>
<comment type="catalytic activity">
    <reaction evidence="6">
        <text>7,8-dihydroneopterin 3'-triphosphate + H2O = 6-carboxy-5,6,7,8-tetrahydropterin + triphosphate + acetaldehyde + 2 H(+)</text>
        <dbReference type="Rhea" id="RHEA:27966"/>
        <dbReference type="ChEBI" id="CHEBI:15343"/>
        <dbReference type="ChEBI" id="CHEBI:15377"/>
        <dbReference type="ChEBI" id="CHEBI:15378"/>
        <dbReference type="ChEBI" id="CHEBI:18036"/>
        <dbReference type="ChEBI" id="CHEBI:58462"/>
        <dbReference type="ChEBI" id="CHEBI:61032"/>
        <dbReference type="EC" id="4.1.2.50"/>
    </reaction>
</comment>
<dbReference type="EC" id="4.1.2.50" evidence="3"/>
<evidence type="ECO:0000256" key="2">
    <source>
        <dbReference type="ARBA" id="ARBA00008900"/>
    </source>
</evidence>
<comment type="pathway">
    <text evidence="1">Purine metabolism; 7-cyano-7-deazaguanine biosynthesis.</text>
</comment>
<organism evidence="7 8">
    <name type="scientific">Pseudoalteromonas porphyrae</name>
    <dbReference type="NCBI Taxonomy" id="187330"/>
    <lineage>
        <taxon>Bacteria</taxon>
        <taxon>Pseudomonadati</taxon>
        <taxon>Pseudomonadota</taxon>
        <taxon>Gammaproteobacteria</taxon>
        <taxon>Alteromonadales</taxon>
        <taxon>Pseudoalteromonadaceae</taxon>
        <taxon>Pseudoalteromonas</taxon>
    </lineage>
</organism>
<accession>A0A0N0M0I7</accession>
<dbReference type="PATRIC" id="fig|187330.3.peg.3369"/>
<dbReference type="RefSeq" id="WP_054453535.1">
    <property type="nucleotide sequence ID" value="NZ_LHPH01000006.1"/>
</dbReference>
<dbReference type="EMBL" id="LHPH01000006">
    <property type="protein sequence ID" value="KPH64101.1"/>
    <property type="molecule type" value="Genomic_DNA"/>
</dbReference>
<evidence type="ECO:0000256" key="5">
    <source>
        <dbReference type="ARBA" id="ARBA00031449"/>
    </source>
</evidence>
<dbReference type="InterPro" id="IPR038418">
    <property type="entry name" value="6-PTP_synth/QueD_sf"/>
</dbReference>
<evidence type="ECO:0000313" key="8">
    <source>
        <dbReference type="Proteomes" id="UP000037848"/>
    </source>
</evidence>
<keyword evidence="8" id="KW-1185">Reference proteome</keyword>
<dbReference type="InterPro" id="IPR007115">
    <property type="entry name" value="6-PTP_synth/QueD"/>
</dbReference>
<gene>
    <name evidence="7" type="ORF">ADS77_06730</name>
</gene>
<evidence type="ECO:0000256" key="1">
    <source>
        <dbReference type="ARBA" id="ARBA00005061"/>
    </source>
</evidence>
<dbReference type="Proteomes" id="UP000037848">
    <property type="component" value="Unassembled WGS sequence"/>
</dbReference>
<sequence length="285" mass="31987">MILFVNALTVIDFSYLCNKRGAVGESWIVDLTLHGQLNEESMVLDFGLVKKQIKGIIDDCIDHKLAIPSIIQGEVVAYDDYRTLDCTFGDGHHLAMSAPHQAFCMIDAPVINEQSVIDFLIATIMPQLPSNIDKIEIELKPEHSKSFYYHYSHGLKKHDGNCQRIIHGHRSQIGIALDGMAMPRLQKQWADKWQDIYLATAEDEIKAEQLIHITAKKDDLCFAYTAAQGYFEMVLSKVRCDILPVDTTVECIAAYLAEQVKLVHPDNDVKITAYEGVAKGSICYA</sequence>
<protein>
    <recommendedName>
        <fullName evidence="4">6-carboxy-5,6,7,8-tetrahydropterin synthase</fullName>
        <ecNumber evidence="3">4.1.2.50</ecNumber>
    </recommendedName>
    <alternativeName>
        <fullName evidence="5">Queuosine biosynthesis protein QueD</fullName>
    </alternativeName>
</protein>
<dbReference type="UniPathway" id="UPA00391"/>
<proteinExistence type="inferred from homology"/>
<evidence type="ECO:0000256" key="3">
    <source>
        <dbReference type="ARBA" id="ARBA00012982"/>
    </source>
</evidence>
<dbReference type="STRING" id="187330.AMS58_08255"/>
<evidence type="ECO:0000256" key="4">
    <source>
        <dbReference type="ARBA" id="ARBA00018141"/>
    </source>
</evidence>
<dbReference type="Pfam" id="PF01242">
    <property type="entry name" value="PTPS"/>
    <property type="match status" value="1"/>
</dbReference>
<comment type="similarity">
    <text evidence="2">Belongs to the PTPS family. QueD subfamily.</text>
</comment>
<comment type="caution">
    <text evidence="7">The sequence shown here is derived from an EMBL/GenBank/DDBJ whole genome shotgun (WGS) entry which is preliminary data.</text>
</comment>
<evidence type="ECO:0000313" key="7">
    <source>
        <dbReference type="EMBL" id="KPH64101.1"/>
    </source>
</evidence>
<dbReference type="GO" id="GO:0070497">
    <property type="term" value="F:6-carboxytetrahydropterin synthase activity"/>
    <property type="evidence" value="ECO:0007669"/>
    <property type="project" value="UniProtKB-EC"/>
</dbReference>
<name>A0A0N0M0I7_9GAMM</name>
<dbReference type="AlphaFoldDB" id="A0A0N0M0I7"/>
<reference evidence="7 8" key="1">
    <citation type="submission" date="2015-08" db="EMBL/GenBank/DDBJ databases">
        <title>Draft Genome Sequence of Pseudoalteromonas porphyrae UCD-SED14.</title>
        <authorList>
            <person name="Coil D.A."/>
            <person name="Jospin G."/>
            <person name="Lee R.D."/>
            <person name="Eisen J.A."/>
        </authorList>
    </citation>
    <scope>NUCLEOTIDE SEQUENCE [LARGE SCALE GENOMIC DNA]</scope>
    <source>
        <strain evidence="7 8">UCD-SED14</strain>
    </source>
</reference>